<evidence type="ECO:0000313" key="2">
    <source>
        <dbReference type="Proteomes" id="UP001223390"/>
    </source>
</evidence>
<reference evidence="1 2" key="1">
    <citation type="submission" date="2023-05" db="EMBL/GenBank/DDBJ databases">
        <title>Sequencing and Assembly of Streptomyces sp. NP73.</title>
        <authorList>
            <person name="Konwar A.N."/>
            <person name="Saikia K."/>
            <person name="Thakur D."/>
        </authorList>
    </citation>
    <scope>NUCLEOTIDE SEQUENCE [LARGE SCALE GENOMIC DNA]</scope>
    <source>
        <strain evidence="1 2">NP73</strain>
    </source>
</reference>
<accession>A0ABT7GPA0</accession>
<comment type="caution">
    <text evidence="1">The sequence shown here is derived from an EMBL/GenBank/DDBJ whole genome shotgun (WGS) entry which is preliminary data.</text>
</comment>
<protein>
    <submittedName>
        <fullName evidence="1">GNAT family protein</fullName>
    </submittedName>
</protein>
<organism evidence="1 2">
    <name type="scientific">Streptomyces katrae</name>
    <dbReference type="NCBI Taxonomy" id="68223"/>
    <lineage>
        <taxon>Bacteria</taxon>
        <taxon>Bacillati</taxon>
        <taxon>Actinomycetota</taxon>
        <taxon>Actinomycetes</taxon>
        <taxon>Kitasatosporales</taxon>
        <taxon>Streptomycetaceae</taxon>
        <taxon>Streptomyces</taxon>
    </lineage>
</organism>
<gene>
    <name evidence="1" type="ORF">QEZ40_006070</name>
</gene>
<evidence type="ECO:0000313" key="1">
    <source>
        <dbReference type="EMBL" id="MDK9495422.1"/>
    </source>
</evidence>
<name>A0ABT7GPA0_9ACTN</name>
<dbReference type="SUPFAM" id="SSF55729">
    <property type="entry name" value="Acyl-CoA N-acyltransferases (Nat)"/>
    <property type="match status" value="1"/>
</dbReference>
<dbReference type="Proteomes" id="UP001223390">
    <property type="component" value="Unassembled WGS sequence"/>
</dbReference>
<dbReference type="EMBL" id="JASITI010000006">
    <property type="protein sequence ID" value="MDK9495422.1"/>
    <property type="molecule type" value="Genomic_DNA"/>
</dbReference>
<dbReference type="Gene3D" id="3.40.630.30">
    <property type="match status" value="1"/>
</dbReference>
<keyword evidence="2" id="KW-1185">Reference proteome</keyword>
<dbReference type="RefSeq" id="WP_125815217.1">
    <property type="nucleotide sequence ID" value="NZ_JASITI010000006.1"/>
</dbReference>
<proteinExistence type="predicted"/>
<sequence length="203" mass="21977">MDRQVLFPHTASRRLVFRPASTGHHSDLLRTMLRTGIESVSPSARGGERDLSRCDAAFLVTSRSSGDVLGFSTLHGLDAAGHVKSGVYLDPLRARLGVGSEAIYLTINYAFAMFDVAKVVAQTTEATFGSVGLTTDGSEATAVLRDHLYFRGRHWDLHTFELGRDEWERHVDGELGGVLGPGLSWRRAPGPLGPAPSRPRPAA</sequence>
<dbReference type="InterPro" id="IPR016181">
    <property type="entry name" value="Acyl_CoA_acyltransferase"/>
</dbReference>